<dbReference type="GO" id="GO:0003677">
    <property type="term" value="F:DNA binding"/>
    <property type="evidence" value="ECO:0007669"/>
    <property type="project" value="UniProtKB-KW"/>
</dbReference>
<keyword evidence="3" id="KW-0238">DNA-binding</keyword>
<organism evidence="3 4">
    <name type="scientific">Actinopolymorpha pittospori</name>
    <dbReference type="NCBI Taxonomy" id="648752"/>
    <lineage>
        <taxon>Bacteria</taxon>
        <taxon>Bacillati</taxon>
        <taxon>Actinomycetota</taxon>
        <taxon>Actinomycetes</taxon>
        <taxon>Propionibacteriales</taxon>
        <taxon>Actinopolymorphaceae</taxon>
        <taxon>Actinopolymorpha</taxon>
    </lineage>
</organism>
<keyword evidence="4" id="KW-1185">Reference proteome</keyword>
<evidence type="ECO:0000313" key="3">
    <source>
        <dbReference type="EMBL" id="MBE1610914.1"/>
    </source>
</evidence>
<evidence type="ECO:0000259" key="2">
    <source>
        <dbReference type="PROSITE" id="PS50110"/>
    </source>
</evidence>
<dbReference type="SUPFAM" id="SSF52172">
    <property type="entry name" value="CheY-like"/>
    <property type="match status" value="1"/>
</dbReference>
<dbReference type="RefSeq" id="WP_192754209.1">
    <property type="nucleotide sequence ID" value="NZ_BAABJL010000225.1"/>
</dbReference>
<dbReference type="Gene3D" id="3.40.50.2300">
    <property type="match status" value="1"/>
</dbReference>
<dbReference type="InterPro" id="IPR001789">
    <property type="entry name" value="Sig_transdc_resp-reg_receiver"/>
</dbReference>
<dbReference type="GO" id="GO:0000160">
    <property type="term" value="P:phosphorelay signal transduction system"/>
    <property type="evidence" value="ECO:0007669"/>
    <property type="project" value="InterPro"/>
</dbReference>
<dbReference type="Proteomes" id="UP000638648">
    <property type="component" value="Unassembled WGS sequence"/>
</dbReference>
<comment type="caution">
    <text evidence="3">The sequence shown here is derived from an EMBL/GenBank/DDBJ whole genome shotgun (WGS) entry which is preliminary data.</text>
</comment>
<gene>
    <name evidence="3" type="ORF">HEB94_007762</name>
</gene>
<feature type="domain" description="Response regulatory" evidence="2">
    <location>
        <begin position="22"/>
        <end position="141"/>
    </location>
</feature>
<evidence type="ECO:0000313" key="4">
    <source>
        <dbReference type="Proteomes" id="UP000638648"/>
    </source>
</evidence>
<dbReference type="EMBL" id="JADBEM010000001">
    <property type="protein sequence ID" value="MBE1610914.1"/>
    <property type="molecule type" value="Genomic_DNA"/>
</dbReference>
<name>A0A927N2F9_9ACTN</name>
<accession>A0A927N2F9</accession>
<proteinExistence type="predicted"/>
<reference evidence="3" key="1">
    <citation type="submission" date="2020-10" db="EMBL/GenBank/DDBJ databases">
        <title>Sequencing the genomes of 1000 actinobacteria strains.</title>
        <authorList>
            <person name="Klenk H.-P."/>
        </authorList>
    </citation>
    <scope>NUCLEOTIDE SEQUENCE</scope>
    <source>
        <strain evidence="3">DSM 45354</strain>
    </source>
</reference>
<protein>
    <submittedName>
        <fullName evidence="3">DNA-binding response OmpR family regulator</fullName>
    </submittedName>
</protein>
<feature type="modified residue" description="4-aspartylphosphate" evidence="1">
    <location>
        <position position="77"/>
    </location>
</feature>
<keyword evidence="1" id="KW-0597">Phosphoprotein</keyword>
<dbReference type="AlphaFoldDB" id="A0A927N2F9"/>
<sequence length="150" mass="16115">MSVEAAASHSGSDSGSAPRSVRVLVYSDDRTTRDKVKFGIGKRPERDLPPFEFVECATQYAVLKTLDAGGIDVVILDGEAVPAGGMGVARQLKDEIYQCPPVLVLTGRVQDAWLATWSRAEAAVPYPIDPVALCRTTVQLARQRLAATTD</sequence>
<dbReference type="PROSITE" id="PS50110">
    <property type="entry name" value="RESPONSE_REGULATORY"/>
    <property type="match status" value="1"/>
</dbReference>
<evidence type="ECO:0000256" key="1">
    <source>
        <dbReference type="PROSITE-ProRule" id="PRU00169"/>
    </source>
</evidence>
<dbReference type="InterPro" id="IPR011006">
    <property type="entry name" value="CheY-like_superfamily"/>
</dbReference>